<comment type="caution">
    <text evidence="2">The sequence shown here is derived from an EMBL/GenBank/DDBJ whole genome shotgun (WGS) entry which is preliminary data.</text>
</comment>
<dbReference type="AlphaFoldDB" id="A0A420DV28"/>
<gene>
    <name evidence="2" type="ORF">BXY80_0098</name>
</gene>
<protein>
    <submittedName>
        <fullName evidence="2">DinB family protein</fullName>
    </submittedName>
</protein>
<dbReference type="Proteomes" id="UP000284892">
    <property type="component" value="Unassembled WGS sequence"/>
</dbReference>
<dbReference type="InterPro" id="IPR024775">
    <property type="entry name" value="DinB-like"/>
</dbReference>
<dbReference type="Pfam" id="PF12867">
    <property type="entry name" value="DinB_2"/>
    <property type="match status" value="1"/>
</dbReference>
<feature type="domain" description="DinB-like" evidence="1">
    <location>
        <begin position="35"/>
        <end position="188"/>
    </location>
</feature>
<reference evidence="2 3" key="1">
    <citation type="submission" date="2018-09" db="EMBL/GenBank/DDBJ databases">
        <title>Genomic Encyclopedia of Archaeal and Bacterial Type Strains, Phase II (KMG-II): from individual species to whole genera.</title>
        <authorList>
            <person name="Goeker M."/>
        </authorList>
    </citation>
    <scope>NUCLEOTIDE SEQUENCE [LARGE SCALE GENOMIC DNA]</scope>
    <source>
        <strain evidence="2 3">DSM 26283</strain>
    </source>
</reference>
<keyword evidence="3" id="KW-1185">Reference proteome</keyword>
<organism evidence="2 3">
    <name type="scientific">Ichthyenterobacterium magnum</name>
    <dbReference type="NCBI Taxonomy" id="1230530"/>
    <lineage>
        <taxon>Bacteria</taxon>
        <taxon>Pseudomonadati</taxon>
        <taxon>Bacteroidota</taxon>
        <taxon>Flavobacteriia</taxon>
        <taxon>Flavobacteriales</taxon>
        <taxon>Flavobacteriaceae</taxon>
        <taxon>Ichthyenterobacterium</taxon>
    </lineage>
</organism>
<sequence length="205" mass="23296">MKNLLLTFLFITTITYGSTNSELKKNDRAFAINYLEMTLQQLVDEIKNLSKEELLYTPKDGGWSIMNCLEHIASTEPAIIEGAKKLIIKNEVLVDKDLTTNDGLVITNVTDRTKKVKSPELFNPSNKWTSLEEVMKVIKANRASTIKLLKETNADLRHLIGKYAYGDIDAYQLFIVSAAHGYRHTLQIREILDELKSDKTEESTD</sequence>
<dbReference type="InterPro" id="IPR034660">
    <property type="entry name" value="DinB/YfiT-like"/>
</dbReference>
<dbReference type="RefSeq" id="WP_120199263.1">
    <property type="nucleotide sequence ID" value="NZ_RAQJ01000001.1"/>
</dbReference>
<dbReference type="SUPFAM" id="SSF109854">
    <property type="entry name" value="DinB/YfiT-like putative metalloenzymes"/>
    <property type="match status" value="1"/>
</dbReference>
<evidence type="ECO:0000313" key="3">
    <source>
        <dbReference type="Proteomes" id="UP000284892"/>
    </source>
</evidence>
<accession>A0A420DV28</accession>
<evidence type="ECO:0000259" key="1">
    <source>
        <dbReference type="Pfam" id="PF12867"/>
    </source>
</evidence>
<dbReference type="Gene3D" id="1.20.120.450">
    <property type="entry name" value="dinb family like domain"/>
    <property type="match status" value="1"/>
</dbReference>
<proteinExistence type="predicted"/>
<name>A0A420DV28_9FLAO</name>
<evidence type="ECO:0000313" key="2">
    <source>
        <dbReference type="EMBL" id="RKE98033.1"/>
    </source>
</evidence>
<dbReference type="EMBL" id="RAQJ01000001">
    <property type="protein sequence ID" value="RKE98033.1"/>
    <property type="molecule type" value="Genomic_DNA"/>
</dbReference>
<dbReference type="OrthoDB" id="1524454at2"/>